<dbReference type="OrthoDB" id="9768878at2"/>
<dbReference type="InterPro" id="IPR020557">
    <property type="entry name" value="Fumarate_lyase_CS"/>
</dbReference>
<dbReference type="PRINTS" id="PR00145">
    <property type="entry name" value="ARGSUCLYASE"/>
</dbReference>
<keyword evidence="4" id="KW-0413">Isomerase</keyword>
<feature type="domain" description="Fumarate lyase N-terminal" evidence="3">
    <location>
        <begin position="86"/>
        <end position="292"/>
    </location>
</feature>
<dbReference type="InterPro" id="IPR022761">
    <property type="entry name" value="Fumarate_lyase_N"/>
</dbReference>
<evidence type="ECO:0000256" key="2">
    <source>
        <dbReference type="ARBA" id="ARBA00034772"/>
    </source>
</evidence>
<reference evidence="4 5" key="1">
    <citation type="submission" date="2016-11" db="EMBL/GenBank/DDBJ databases">
        <authorList>
            <person name="Jaros S."/>
            <person name="Januszkiewicz K."/>
            <person name="Wedrychowicz H."/>
        </authorList>
    </citation>
    <scope>NUCLEOTIDE SEQUENCE [LARGE SCALE GENOMIC DNA]</scope>
    <source>
        <strain evidence="4 5">CGMCC 4.5723</strain>
    </source>
</reference>
<organism evidence="4 5">
    <name type="scientific">Nocardiopsis flavescens</name>
    <dbReference type="NCBI Taxonomy" id="758803"/>
    <lineage>
        <taxon>Bacteria</taxon>
        <taxon>Bacillati</taxon>
        <taxon>Actinomycetota</taxon>
        <taxon>Actinomycetes</taxon>
        <taxon>Streptosporangiales</taxon>
        <taxon>Nocardiopsidaceae</taxon>
        <taxon>Nocardiopsis</taxon>
    </lineage>
</organism>
<dbReference type="InterPro" id="IPR000362">
    <property type="entry name" value="Fumarate_lyase_fam"/>
</dbReference>
<keyword evidence="1" id="KW-0456">Lyase</keyword>
<comment type="similarity">
    <text evidence="2">Belongs to the class-II fumarase/aspartase family.</text>
</comment>
<evidence type="ECO:0000256" key="1">
    <source>
        <dbReference type="ARBA" id="ARBA00023239"/>
    </source>
</evidence>
<dbReference type="InterPro" id="IPR008948">
    <property type="entry name" value="L-Aspartase-like"/>
</dbReference>
<sequence length="411" mass="41634">MTDLFWPGDERAGDLFTGGAWLRAMADVEQAWLDALAGAGIAPARADLAGLAGPGDLPALARAAEGGGNPVIALVGLLRERAGGPAAAWIHRGLTSQDVVDTALVLCARDTVARLRADLRHQAGSLARLARAHRGTVMAGRTLTQHAVPVTFGLKAAGWLAGVLDAAGTLGRLRFPVQVGGAAGTRSAVVALAGARGSADPVAAAEALAGDAARRLGLAADPPWHTRRATVTALGDALVICTDAWGRLAADVAVLSRPEIAEVSEPAADGRGGSSAMPHKRNPVLSVLVRRAALAAPPLASTLHLASALTVDERPDGAWHAEWATLRTLARRTATAASQTRELLAGLTVDADRMAATAAGAREALTAEARAVAAFTGADAAGHGPPDGTGAAGALVDAVLDRADRFLEAHA</sequence>
<dbReference type="SUPFAM" id="SSF48557">
    <property type="entry name" value="L-aspartase-like"/>
    <property type="match status" value="1"/>
</dbReference>
<dbReference type="Pfam" id="PF00206">
    <property type="entry name" value="Lyase_1"/>
    <property type="match status" value="1"/>
</dbReference>
<gene>
    <name evidence="4" type="ORF">SAMN05421803_101820</name>
</gene>
<dbReference type="PROSITE" id="PS00163">
    <property type="entry name" value="FUMARATE_LYASES"/>
    <property type="match status" value="1"/>
</dbReference>
<dbReference type="STRING" id="758803.SAMN05421803_101820"/>
<keyword evidence="5" id="KW-1185">Reference proteome</keyword>
<dbReference type="PANTHER" id="PTHR43172:SF2">
    <property type="entry name" value="ADENYLOSUCCINATE LYASE C-TERMINAL DOMAIN-CONTAINING PROTEIN"/>
    <property type="match status" value="1"/>
</dbReference>
<evidence type="ECO:0000313" key="5">
    <source>
        <dbReference type="Proteomes" id="UP000184452"/>
    </source>
</evidence>
<dbReference type="Proteomes" id="UP000184452">
    <property type="component" value="Unassembled WGS sequence"/>
</dbReference>
<dbReference type="RefSeq" id="WP_073375023.1">
    <property type="nucleotide sequence ID" value="NZ_FQZK01000001.1"/>
</dbReference>
<accession>A0A1M6CU87</accession>
<dbReference type="PRINTS" id="PR00149">
    <property type="entry name" value="FUMRATELYASE"/>
</dbReference>
<name>A0A1M6CU87_9ACTN</name>
<dbReference type="AlphaFoldDB" id="A0A1M6CU87"/>
<dbReference type="EMBL" id="FQZK01000001">
    <property type="protein sequence ID" value="SHI64582.1"/>
    <property type="molecule type" value="Genomic_DNA"/>
</dbReference>
<dbReference type="PANTHER" id="PTHR43172">
    <property type="entry name" value="ADENYLOSUCCINATE LYASE"/>
    <property type="match status" value="1"/>
</dbReference>
<dbReference type="GO" id="GO:0016853">
    <property type="term" value="F:isomerase activity"/>
    <property type="evidence" value="ECO:0007669"/>
    <property type="project" value="UniProtKB-KW"/>
</dbReference>
<dbReference type="GO" id="GO:0016829">
    <property type="term" value="F:lyase activity"/>
    <property type="evidence" value="ECO:0007669"/>
    <property type="project" value="UniProtKB-KW"/>
</dbReference>
<dbReference type="Gene3D" id="1.20.200.10">
    <property type="entry name" value="Fumarase/aspartase (Central domain)"/>
    <property type="match status" value="1"/>
</dbReference>
<proteinExistence type="inferred from homology"/>
<evidence type="ECO:0000313" key="4">
    <source>
        <dbReference type="EMBL" id="SHI64582.1"/>
    </source>
</evidence>
<protein>
    <submittedName>
        <fullName evidence="4">3-carboxy-cis,cis-muconate cycloisomerase</fullName>
    </submittedName>
</protein>
<evidence type="ECO:0000259" key="3">
    <source>
        <dbReference type="Pfam" id="PF00206"/>
    </source>
</evidence>